<dbReference type="SUPFAM" id="SSF57667">
    <property type="entry name" value="beta-beta-alpha zinc fingers"/>
    <property type="match status" value="2"/>
</dbReference>
<feature type="compositionally biased region" description="Basic and acidic residues" evidence="7">
    <location>
        <begin position="25"/>
        <end position="39"/>
    </location>
</feature>
<feature type="compositionally biased region" description="Polar residues" evidence="7">
    <location>
        <begin position="40"/>
        <end position="55"/>
    </location>
</feature>
<accession>A0ABN7SKH8</accession>
<dbReference type="PANTHER" id="PTHR23067">
    <property type="entry name" value="DOUBLE-STRANDED RNA-BINDING ZINC FINGER PROTEIN"/>
    <property type="match status" value="1"/>
</dbReference>
<dbReference type="InterPro" id="IPR051845">
    <property type="entry name" value="Znf385"/>
</dbReference>
<keyword evidence="4" id="KW-0863">Zinc-finger</keyword>
<keyword evidence="5" id="KW-0862">Zinc</keyword>
<dbReference type="SMART" id="SM00355">
    <property type="entry name" value="ZnF_C2H2"/>
    <property type="match status" value="2"/>
</dbReference>
<feature type="domain" description="C2H2-type" evidence="8">
    <location>
        <begin position="160"/>
        <end position="182"/>
    </location>
</feature>
<reference evidence="9 10" key="1">
    <citation type="submission" date="2021-04" db="EMBL/GenBank/DDBJ databases">
        <authorList>
            <person name="Bliznina A."/>
        </authorList>
    </citation>
    <scope>NUCLEOTIDE SEQUENCE [LARGE SCALE GENOMIC DNA]</scope>
</reference>
<sequence>MSLIMRPTRPESGYESVENGVAKNWDVDTGKKNEEERETISTANESGSTSSNQPRSLLEALEILKETEEEKKARLDMEEKVKNMLENLPFYVKRVVRTPVKPLDKSLHCKDCDVWVNSPTQMEQHLGSLRHKNTVAGIPVPPRIDKIEPVKPKSIYQYKCELCHNTLNSEVQLYQHLCSQRHLAALEGKPPKRRWVPYEQFRAHKIIQARLRQQSAYTVAYQPILMPNFTNLQIGQLGQLQQGAMQNVQNVPQLSLPPGMPFDQFM</sequence>
<dbReference type="Gene3D" id="3.30.160.60">
    <property type="entry name" value="Classic Zinc Finger"/>
    <property type="match status" value="2"/>
</dbReference>
<evidence type="ECO:0000256" key="2">
    <source>
        <dbReference type="ARBA" id="ARBA00022723"/>
    </source>
</evidence>
<gene>
    <name evidence="9" type="ORF">OKIOD_LOCUS9411</name>
</gene>
<dbReference type="InterPro" id="IPR013087">
    <property type="entry name" value="Znf_C2H2_type"/>
</dbReference>
<evidence type="ECO:0000256" key="7">
    <source>
        <dbReference type="SAM" id="MobiDB-lite"/>
    </source>
</evidence>
<evidence type="ECO:0000256" key="3">
    <source>
        <dbReference type="ARBA" id="ARBA00022737"/>
    </source>
</evidence>
<dbReference type="Pfam" id="PF12874">
    <property type="entry name" value="zf-met"/>
    <property type="match status" value="1"/>
</dbReference>
<evidence type="ECO:0000313" key="10">
    <source>
        <dbReference type="Proteomes" id="UP001158576"/>
    </source>
</evidence>
<protein>
    <submittedName>
        <fullName evidence="9">Oidioi.mRNA.OKI2018_I69.chr1.g646.t1.cds</fullName>
    </submittedName>
</protein>
<evidence type="ECO:0000256" key="6">
    <source>
        <dbReference type="ARBA" id="ARBA00023242"/>
    </source>
</evidence>
<keyword evidence="2" id="KW-0479">Metal-binding</keyword>
<feature type="region of interest" description="Disordered" evidence="7">
    <location>
        <begin position="1"/>
        <end position="55"/>
    </location>
</feature>
<keyword evidence="3" id="KW-0677">Repeat</keyword>
<organism evidence="9 10">
    <name type="scientific">Oikopleura dioica</name>
    <name type="common">Tunicate</name>
    <dbReference type="NCBI Taxonomy" id="34765"/>
    <lineage>
        <taxon>Eukaryota</taxon>
        <taxon>Metazoa</taxon>
        <taxon>Chordata</taxon>
        <taxon>Tunicata</taxon>
        <taxon>Appendicularia</taxon>
        <taxon>Copelata</taxon>
        <taxon>Oikopleuridae</taxon>
        <taxon>Oikopleura</taxon>
    </lineage>
</organism>
<dbReference type="EMBL" id="OU015566">
    <property type="protein sequence ID" value="CAG5103162.1"/>
    <property type="molecule type" value="Genomic_DNA"/>
</dbReference>
<comment type="subcellular location">
    <subcellularLocation>
        <location evidence="1">Nucleus</location>
    </subcellularLocation>
</comment>
<dbReference type="Proteomes" id="UP001158576">
    <property type="component" value="Chromosome 1"/>
</dbReference>
<name>A0ABN7SKH8_OIKDI</name>
<dbReference type="InterPro" id="IPR036236">
    <property type="entry name" value="Znf_C2H2_sf"/>
</dbReference>
<keyword evidence="10" id="KW-1185">Reference proteome</keyword>
<dbReference type="InterPro" id="IPR003604">
    <property type="entry name" value="Matrin/U1-like-C_Znf_C2H2"/>
</dbReference>
<keyword evidence="6" id="KW-0539">Nucleus</keyword>
<proteinExistence type="predicted"/>
<dbReference type="SMART" id="SM00451">
    <property type="entry name" value="ZnF_U1"/>
    <property type="match status" value="2"/>
</dbReference>
<dbReference type="PANTHER" id="PTHR23067:SF14">
    <property type="entry name" value="C2H2-TYPE DOMAIN-CONTAINING PROTEIN"/>
    <property type="match status" value="1"/>
</dbReference>
<evidence type="ECO:0000256" key="1">
    <source>
        <dbReference type="ARBA" id="ARBA00004123"/>
    </source>
</evidence>
<dbReference type="PROSITE" id="PS00028">
    <property type="entry name" value="ZINC_FINGER_C2H2_1"/>
    <property type="match status" value="1"/>
</dbReference>
<evidence type="ECO:0000256" key="5">
    <source>
        <dbReference type="ARBA" id="ARBA00022833"/>
    </source>
</evidence>
<evidence type="ECO:0000259" key="8">
    <source>
        <dbReference type="PROSITE" id="PS00028"/>
    </source>
</evidence>
<evidence type="ECO:0000313" key="9">
    <source>
        <dbReference type="EMBL" id="CAG5103162.1"/>
    </source>
</evidence>
<evidence type="ECO:0000256" key="4">
    <source>
        <dbReference type="ARBA" id="ARBA00022771"/>
    </source>
</evidence>